<evidence type="ECO:0000256" key="4">
    <source>
        <dbReference type="ARBA" id="ARBA00022777"/>
    </source>
</evidence>
<dbReference type="PANTHER" id="PTHR10584">
    <property type="entry name" value="SUGAR KINASE"/>
    <property type="match status" value="1"/>
</dbReference>
<keyword evidence="2 9" id="KW-0479">Metal-binding</keyword>
<feature type="binding site" evidence="9">
    <location>
        <position position="245"/>
    </location>
    <ligand>
        <name>K(+)</name>
        <dbReference type="ChEBI" id="CHEBI:29103"/>
    </ligand>
</feature>
<dbReference type="GO" id="GO:0019303">
    <property type="term" value="P:D-ribose catabolic process"/>
    <property type="evidence" value="ECO:0007669"/>
    <property type="project" value="UniProtKB-UniRule"/>
</dbReference>
<dbReference type="EMBL" id="CADCVL010000148">
    <property type="protein sequence ID" value="CAA9472304.1"/>
    <property type="molecule type" value="Genomic_DNA"/>
</dbReference>
<dbReference type="Pfam" id="PF00294">
    <property type="entry name" value="PfkB"/>
    <property type="match status" value="1"/>
</dbReference>
<organism evidence="11">
    <name type="scientific">uncultured Solirubrobacteraceae bacterium</name>
    <dbReference type="NCBI Taxonomy" id="1162706"/>
    <lineage>
        <taxon>Bacteria</taxon>
        <taxon>Bacillati</taxon>
        <taxon>Actinomycetota</taxon>
        <taxon>Thermoleophilia</taxon>
        <taxon>Solirubrobacterales</taxon>
        <taxon>Solirubrobacteraceae</taxon>
        <taxon>environmental samples</taxon>
    </lineage>
</organism>
<keyword evidence="6 9" id="KW-0460">Magnesium</keyword>
<feature type="binding site" evidence="9">
    <location>
        <position position="188"/>
    </location>
    <ligand>
        <name>ATP</name>
        <dbReference type="ChEBI" id="CHEBI:30616"/>
    </ligand>
</feature>
<comment type="cofactor">
    <cofactor evidence="9">
        <name>Mg(2+)</name>
        <dbReference type="ChEBI" id="CHEBI:18420"/>
    </cofactor>
    <text evidence="9">Requires a divalent cation, most likely magnesium in vivo, as an electrophilic catalyst to aid phosphoryl group transfer. It is the chelate of the metal and the nucleotide that is the actual substrate.</text>
</comment>
<evidence type="ECO:0000256" key="1">
    <source>
        <dbReference type="ARBA" id="ARBA00022679"/>
    </source>
</evidence>
<name>A0A6J4RFF9_9ACTN</name>
<dbReference type="Gene3D" id="3.40.1190.20">
    <property type="match status" value="1"/>
</dbReference>
<feature type="binding site" evidence="9">
    <location>
        <position position="144"/>
    </location>
    <ligand>
        <name>substrate</name>
    </ligand>
</feature>
<comment type="activity regulation">
    <text evidence="9">Activated by a monovalent cation that binds near, but not in, the active site. The most likely occupant of the site in vivo is potassium. Ion binding induces a conformational change that may alter substrate affinity.</text>
</comment>
<dbReference type="EC" id="2.7.1.15" evidence="9"/>
<protein>
    <recommendedName>
        <fullName evidence="9">Ribokinase</fullName>
        <shortName evidence="9">RK</shortName>
        <ecNumber evidence="9">2.7.1.15</ecNumber>
    </recommendedName>
</protein>
<dbReference type="InterPro" id="IPR011877">
    <property type="entry name" value="Ribokinase"/>
</dbReference>
<evidence type="ECO:0000256" key="7">
    <source>
        <dbReference type="ARBA" id="ARBA00022958"/>
    </source>
</evidence>
<evidence type="ECO:0000313" key="11">
    <source>
        <dbReference type="EMBL" id="CAA9472304.1"/>
    </source>
</evidence>
<keyword evidence="1 9" id="KW-0808">Transferase</keyword>
<dbReference type="InterPro" id="IPR002139">
    <property type="entry name" value="Ribo/fructo_kinase"/>
</dbReference>
<evidence type="ECO:0000256" key="8">
    <source>
        <dbReference type="ARBA" id="ARBA00023277"/>
    </source>
</evidence>
<accession>A0A6J4RFF9</accession>
<evidence type="ECO:0000256" key="6">
    <source>
        <dbReference type="ARBA" id="ARBA00022842"/>
    </source>
</evidence>
<dbReference type="PANTHER" id="PTHR10584:SF166">
    <property type="entry name" value="RIBOKINASE"/>
    <property type="match status" value="1"/>
</dbReference>
<feature type="active site" description="Proton acceptor" evidence="9">
    <location>
        <position position="251"/>
    </location>
</feature>
<comment type="similarity">
    <text evidence="9">Belongs to the carbohydrate kinase PfkB family. Ribokinase subfamily.</text>
</comment>
<evidence type="ECO:0000256" key="5">
    <source>
        <dbReference type="ARBA" id="ARBA00022840"/>
    </source>
</evidence>
<feature type="binding site" evidence="9">
    <location>
        <position position="281"/>
    </location>
    <ligand>
        <name>K(+)</name>
        <dbReference type="ChEBI" id="CHEBI:29103"/>
    </ligand>
</feature>
<feature type="binding site" evidence="9">
    <location>
        <position position="284"/>
    </location>
    <ligand>
        <name>K(+)</name>
        <dbReference type="ChEBI" id="CHEBI:29103"/>
    </ligand>
</feature>
<dbReference type="PRINTS" id="PR00990">
    <property type="entry name" value="RIBOKINASE"/>
</dbReference>
<comment type="subunit">
    <text evidence="9">Homodimer.</text>
</comment>
<feature type="domain" description="Carbohydrate kinase PfkB" evidence="10">
    <location>
        <begin position="8"/>
        <end position="293"/>
    </location>
</feature>
<comment type="catalytic activity">
    <reaction evidence="9">
        <text>D-ribose + ATP = D-ribose 5-phosphate + ADP + H(+)</text>
        <dbReference type="Rhea" id="RHEA:13697"/>
        <dbReference type="ChEBI" id="CHEBI:15378"/>
        <dbReference type="ChEBI" id="CHEBI:30616"/>
        <dbReference type="ChEBI" id="CHEBI:47013"/>
        <dbReference type="ChEBI" id="CHEBI:78346"/>
        <dbReference type="ChEBI" id="CHEBI:456216"/>
        <dbReference type="EC" id="2.7.1.15"/>
    </reaction>
</comment>
<dbReference type="GO" id="GO:0004747">
    <property type="term" value="F:ribokinase activity"/>
    <property type="evidence" value="ECO:0007669"/>
    <property type="project" value="UniProtKB-UniRule"/>
</dbReference>
<dbReference type="SUPFAM" id="SSF53613">
    <property type="entry name" value="Ribokinase-like"/>
    <property type="match status" value="1"/>
</dbReference>
<reference evidence="11" key="1">
    <citation type="submission" date="2020-02" db="EMBL/GenBank/DDBJ databases">
        <authorList>
            <person name="Meier V. D."/>
        </authorList>
    </citation>
    <scope>NUCLEOTIDE SEQUENCE</scope>
    <source>
        <strain evidence="11">AVDCRST_MAG65</strain>
    </source>
</reference>
<dbReference type="GO" id="GO:0046872">
    <property type="term" value="F:metal ion binding"/>
    <property type="evidence" value="ECO:0007669"/>
    <property type="project" value="UniProtKB-KW"/>
</dbReference>
<feature type="binding site" evidence="9">
    <location>
        <position position="251"/>
    </location>
    <ligand>
        <name>substrate</name>
    </ligand>
</feature>
<dbReference type="GO" id="GO:0005829">
    <property type="term" value="C:cytosol"/>
    <property type="evidence" value="ECO:0007669"/>
    <property type="project" value="TreeGrafter"/>
</dbReference>
<feature type="binding site" evidence="9">
    <location>
        <position position="247"/>
    </location>
    <ligand>
        <name>K(+)</name>
        <dbReference type="ChEBI" id="CHEBI:29103"/>
    </ligand>
</feature>
<feature type="binding site" evidence="9">
    <location>
        <begin position="15"/>
        <end position="17"/>
    </location>
    <ligand>
        <name>substrate</name>
    </ligand>
</feature>
<gene>
    <name evidence="9" type="primary">rbsK</name>
    <name evidence="11" type="ORF">AVDCRST_MAG65-858</name>
</gene>
<dbReference type="UniPathway" id="UPA00916">
    <property type="reaction ID" value="UER00889"/>
</dbReference>
<keyword evidence="9" id="KW-0963">Cytoplasm</keyword>
<evidence type="ECO:0000256" key="2">
    <source>
        <dbReference type="ARBA" id="ARBA00022723"/>
    </source>
</evidence>
<keyword evidence="8 9" id="KW-0119">Carbohydrate metabolism</keyword>
<dbReference type="AlphaFoldDB" id="A0A6J4RFF9"/>
<sequence>MLPRVGVVFVVGSVNADVALPVAQLPVAGSTILAGPPVRSGGGKGANASVAAARDGVEERLVAAVGADAEGERSAAELEADGVGTTSVAVLAEHATGLAMICVDADGENFVVVAPGANAALSAGLVREGLRDLRGGDVCVVNFEIPPEAVAAAAAVCRERGARLLVNASPVRPLPDALLAAAPILVINRGELAQLAGIAEVVAAAEALLERGCEALVVTLGAAGAHVFADGRDEAVAPYPARPVDTTGAGDTFTGVLAGALAAGESLAPAARRAAAAGALSTEGMGARTAMPDRGAIDRLLRA</sequence>
<evidence type="ECO:0000259" key="10">
    <source>
        <dbReference type="Pfam" id="PF00294"/>
    </source>
</evidence>
<comment type="function">
    <text evidence="9">Catalyzes the phosphorylation of ribose at O-5 in a reaction requiring ATP and magnesium. The resulting D-ribose-5-phosphate can then be used either for sythesis of nucleotides, histidine, and tryptophan, or as a component of the pentose phosphate pathway.</text>
</comment>
<dbReference type="HAMAP" id="MF_01987">
    <property type="entry name" value="Ribokinase"/>
    <property type="match status" value="1"/>
</dbReference>
<comment type="caution">
    <text evidence="9">Lacks conserved residue(s) required for the propagation of feature annotation.</text>
</comment>
<dbReference type="GO" id="GO:0005524">
    <property type="term" value="F:ATP binding"/>
    <property type="evidence" value="ECO:0007669"/>
    <property type="project" value="UniProtKB-UniRule"/>
</dbReference>
<keyword evidence="7 9" id="KW-0630">Potassium</keyword>
<evidence type="ECO:0000256" key="9">
    <source>
        <dbReference type="HAMAP-Rule" id="MF_01987"/>
    </source>
</evidence>
<keyword evidence="5 9" id="KW-0067">ATP-binding</keyword>
<dbReference type="InterPro" id="IPR011611">
    <property type="entry name" value="PfkB_dom"/>
</dbReference>
<comment type="pathway">
    <text evidence="9">Carbohydrate metabolism; D-ribose degradation; D-ribose 5-phosphate from beta-D-ribopyranose: step 2/2.</text>
</comment>
<proteinExistence type="inferred from homology"/>
<feature type="binding site" evidence="9">
    <location>
        <begin position="250"/>
        <end position="251"/>
    </location>
    <ligand>
        <name>ATP</name>
        <dbReference type="ChEBI" id="CHEBI:30616"/>
    </ligand>
</feature>
<keyword evidence="3 9" id="KW-0547">Nucleotide-binding</keyword>
<feature type="binding site" evidence="9">
    <location>
        <begin position="219"/>
        <end position="224"/>
    </location>
    <ligand>
        <name>ATP</name>
        <dbReference type="ChEBI" id="CHEBI:30616"/>
    </ligand>
</feature>
<feature type="binding site" evidence="9">
    <location>
        <position position="286"/>
    </location>
    <ligand>
        <name>K(+)</name>
        <dbReference type="ChEBI" id="CHEBI:29103"/>
    </ligand>
</feature>
<feature type="binding site" evidence="9">
    <location>
        <begin position="43"/>
        <end position="47"/>
    </location>
    <ligand>
        <name>substrate</name>
    </ligand>
</feature>
<comment type="subcellular location">
    <subcellularLocation>
        <location evidence="9">Cytoplasm</location>
    </subcellularLocation>
</comment>
<keyword evidence="4 9" id="KW-0418">Kinase</keyword>
<dbReference type="InterPro" id="IPR029056">
    <property type="entry name" value="Ribokinase-like"/>
</dbReference>
<evidence type="ECO:0000256" key="3">
    <source>
        <dbReference type="ARBA" id="ARBA00022741"/>
    </source>
</evidence>